<gene>
    <name evidence="4" type="ORF">MNEG_14721</name>
</gene>
<evidence type="ECO:0000256" key="3">
    <source>
        <dbReference type="ARBA" id="ARBA00023065"/>
    </source>
</evidence>
<dbReference type="PANTHER" id="PTHR45715">
    <property type="entry name" value="ATPASE H+-TRANSPORTING V1 SUBUNIT E1A-RELATED"/>
    <property type="match status" value="1"/>
</dbReference>
<name>A0A0D2IZG8_9CHLO</name>
<dbReference type="GO" id="GO:0016787">
    <property type="term" value="F:hydrolase activity"/>
    <property type="evidence" value="ECO:0007669"/>
    <property type="project" value="UniProtKB-KW"/>
</dbReference>
<evidence type="ECO:0000313" key="5">
    <source>
        <dbReference type="Proteomes" id="UP000054498"/>
    </source>
</evidence>
<dbReference type="GO" id="GO:0033178">
    <property type="term" value="C:proton-transporting two-sector ATPase complex, catalytic domain"/>
    <property type="evidence" value="ECO:0007669"/>
    <property type="project" value="InterPro"/>
</dbReference>
<dbReference type="RefSeq" id="XP_013892262.1">
    <property type="nucleotide sequence ID" value="XM_014036808.1"/>
</dbReference>
<evidence type="ECO:0000256" key="1">
    <source>
        <dbReference type="ARBA" id="ARBA00005901"/>
    </source>
</evidence>
<proteinExistence type="inferred from homology"/>
<accession>A0A0D2IZG8</accession>
<comment type="similarity">
    <text evidence="1">Belongs to the V-ATPase E subunit family.</text>
</comment>
<evidence type="ECO:0000313" key="4">
    <source>
        <dbReference type="EMBL" id="KIY93242.1"/>
    </source>
</evidence>
<dbReference type="InterPro" id="IPR002842">
    <property type="entry name" value="ATPase_V1_Esu"/>
</dbReference>
<dbReference type="Pfam" id="PF01991">
    <property type="entry name" value="vATP-synt_E"/>
    <property type="match status" value="1"/>
</dbReference>
<evidence type="ECO:0000256" key="2">
    <source>
        <dbReference type="ARBA" id="ARBA00022448"/>
    </source>
</evidence>
<dbReference type="SUPFAM" id="SSF160527">
    <property type="entry name" value="V-type ATPase subunit E-like"/>
    <property type="match status" value="1"/>
</dbReference>
<dbReference type="GeneID" id="25732311"/>
<keyword evidence="2" id="KW-0813">Transport</keyword>
<sequence>MTCASRSWRRARWRSRCGRAALRCHVAVQVLQQKRRAPPSVVQEAKLKVREVAKNPAAYKKLVQDLLVQALRKLGEPTAVVRVRQVDLALVKELVEPARKAYAAAFGEEAPTITIDSRDFLPPPPKAGDADAAGCSGGVVVTSADGRIVCSNTLDDRIAITYQANLPTIRAQLFGATAAVH</sequence>
<dbReference type="InterPro" id="IPR038495">
    <property type="entry name" value="ATPase_E_C"/>
</dbReference>
<dbReference type="Proteomes" id="UP000054498">
    <property type="component" value="Unassembled WGS sequence"/>
</dbReference>
<reference evidence="4 5" key="1">
    <citation type="journal article" date="2013" name="BMC Genomics">
        <title>Reconstruction of the lipid metabolism for the microalga Monoraphidium neglectum from its genome sequence reveals characteristics suitable for biofuel production.</title>
        <authorList>
            <person name="Bogen C."/>
            <person name="Al-Dilaimi A."/>
            <person name="Albersmeier A."/>
            <person name="Wichmann J."/>
            <person name="Grundmann M."/>
            <person name="Rupp O."/>
            <person name="Lauersen K.J."/>
            <person name="Blifernez-Klassen O."/>
            <person name="Kalinowski J."/>
            <person name="Goesmann A."/>
            <person name="Mussgnug J.H."/>
            <person name="Kruse O."/>
        </authorList>
    </citation>
    <scope>NUCLEOTIDE SEQUENCE [LARGE SCALE GENOMIC DNA]</scope>
    <source>
        <strain evidence="4 5">SAG 48.87</strain>
    </source>
</reference>
<keyword evidence="4" id="KW-0378">Hydrolase</keyword>
<dbReference type="EC" id="3.6.3.14" evidence="4"/>
<dbReference type="STRING" id="145388.A0A0D2IZG8"/>
<dbReference type="EMBL" id="KK104930">
    <property type="protein sequence ID" value="KIY93242.1"/>
    <property type="molecule type" value="Genomic_DNA"/>
</dbReference>
<dbReference type="GO" id="GO:0046961">
    <property type="term" value="F:proton-transporting ATPase activity, rotational mechanism"/>
    <property type="evidence" value="ECO:0007669"/>
    <property type="project" value="InterPro"/>
</dbReference>
<protein>
    <submittedName>
        <fullName evidence="4">V-type H+-transporting ATPase subunit E</fullName>
        <ecNumber evidence="4">3.6.3.14</ecNumber>
    </submittedName>
</protein>
<organism evidence="4 5">
    <name type="scientific">Monoraphidium neglectum</name>
    <dbReference type="NCBI Taxonomy" id="145388"/>
    <lineage>
        <taxon>Eukaryota</taxon>
        <taxon>Viridiplantae</taxon>
        <taxon>Chlorophyta</taxon>
        <taxon>core chlorophytes</taxon>
        <taxon>Chlorophyceae</taxon>
        <taxon>CS clade</taxon>
        <taxon>Sphaeropleales</taxon>
        <taxon>Selenastraceae</taxon>
        <taxon>Monoraphidium</taxon>
    </lineage>
</organism>
<keyword evidence="5" id="KW-1185">Reference proteome</keyword>
<dbReference type="KEGG" id="mng:MNEG_14721"/>
<dbReference type="AlphaFoldDB" id="A0A0D2IZG8"/>
<keyword evidence="3" id="KW-0406">Ion transport</keyword>
<dbReference type="Gene3D" id="3.30.2320.30">
    <property type="entry name" value="ATP synthase, E subunit, C-terminal"/>
    <property type="match status" value="1"/>
</dbReference>
<dbReference type="OrthoDB" id="10263003at2759"/>